<evidence type="ECO:0000259" key="4">
    <source>
        <dbReference type="SMART" id="SM00382"/>
    </source>
</evidence>
<dbReference type="NCBIfam" id="TIGR00368">
    <property type="entry name" value="YifB family Mg chelatase-like AAA ATPase"/>
    <property type="match status" value="1"/>
</dbReference>
<keyword evidence="6" id="KW-1185">Reference proteome</keyword>
<dbReference type="EMBL" id="CAXJRC010000022">
    <property type="protein sequence ID" value="CAL2106916.1"/>
    <property type="molecule type" value="Genomic_DNA"/>
</dbReference>
<feature type="domain" description="AAA+ ATPase" evidence="4">
    <location>
        <begin position="213"/>
        <end position="396"/>
    </location>
</feature>
<dbReference type="PANTHER" id="PTHR32039:SF7">
    <property type="entry name" value="COMPETENCE PROTEIN COMM"/>
    <property type="match status" value="1"/>
</dbReference>
<dbReference type="PRINTS" id="PR01657">
    <property type="entry name" value="MCMFAMILY"/>
</dbReference>
<dbReference type="InterPro" id="IPR025158">
    <property type="entry name" value="Mg_chelat-rel_C"/>
</dbReference>
<sequence>MLVKIYGSAVFGIEATTITVEVNIDKGIGYHLVGLPDNAVRESSYRISAALKNNGYKLPGKKIIINMAPADIRKEGASYDVTLAVGILAASNQIQSDNIEDYIIMGELSLDGSIQPIKGALPIAIKAREEGFKYLILPKENVKEAAIVNDLEVLGVENIMEVINHFNGDEKIEPTVVDTRAEFYRNIDFPEFDFSDVKGQESIKRCMEIAAAGGHNIILIGPPGAGKTMLAKRLPSILPPMSLHEALETTKIHSVVGKVKDSGLICNRPFRSPHHTISDIALIGGGNSHPQPGEISLAHNGVLFLDELPEFKRGVLEVMRQPLEDREVTISRARFTVNYPSSFMLVASMNPSPSGYFNDSDAPVVSSPAEVQRYLSKISGPLLDRIDIHIEVTPVPFDKLSDDRKGESSAEIRKRVTEAREIQTLRFLEFNNIHYNAQMNVRQIREFCKLSDESKVLLKNAMEKLNLSARAYDRILKVSRTIADLSNSAAIESNHIMEAIQYRSLDREGWLG</sequence>
<dbReference type="Gene3D" id="3.30.230.10">
    <property type="match status" value="1"/>
</dbReference>
<evidence type="ECO:0000313" key="5">
    <source>
        <dbReference type="EMBL" id="CAL2106916.1"/>
    </source>
</evidence>
<dbReference type="Pfam" id="PF13541">
    <property type="entry name" value="ChlI"/>
    <property type="match status" value="1"/>
</dbReference>
<comment type="caution">
    <text evidence="5">The sequence shown here is derived from an EMBL/GenBank/DDBJ whole genome shotgun (WGS) entry which is preliminary data.</text>
</comment>
<dbReference type="Gene3D" id="3.40.50.300">
    <property type="entry name" value="P-loop containing nucleotide triphosphate hydrolases"/>
    <property type="match status" value="1"/>
</dbReference>
<dbReference type="Pfam" id="PF01078">
    <property type="entry name" value="Mg_chelatase"/>
    <property type="match status" value="1"/>
</dbReference>
<reference evidence="5 6" key="1">
    <citation type="submission" date="2024-05" db="EMBL/GenBank/DDBJ databases">
        <authorList>
            <person name="Duchaud E."/>
        </authorList>
    </citation>
    <scope>NUCLEOTIDE SEQUENCE [LARGE SCALE GENOMIC DNA]</scope>
    <source>
        <strain evidence="5">Ena-SAMPLE-TAB-13-05-2024-13:56:06:370-140305</strain>
    </source>
</reference>
<keyword evidence="2" id="KW-0547">Nucleotide-binding</keyword>
<protein>
    <submittedName>
        <fullName evidence="5">Competence protein ComM</fullName>
    </submittedName>
</protein>
<dbReference type="InterPro" id="IPR001208">
    <property type="entry name" value="MCM_dom"/>
</dbReference>
<accession>A0ABP1F957</accession>
<dbReference type="InterPro" id="IPR045006">
    <property type="entry name" value="CHLI-like"/>
</dbReference>
<dbReference type="SUPFAM" id="SSF54211">
    <property type="entry name" value="Ribosomal protein S5 domain 2-like"/>
    <property type="match status" value="1"/>
</dbReference>
<dbReference type="PANTHER" id="PTHR32039">
    <property type="entry name" value="MAGNESIUM-CHELATASE SUBUNIT CHLI"/>
    <property type="match status" value="1"/>
</dbReference>
<dbReference type="InterPro" id="IPR004482">
    <property type="entry name" value="Mg_chelat-rel"/>
</dbReference>
<name>A0ABP1F957_9FLAO</name>
<dbReference type="RefSeq" id="WP_348705415.1">
    <property type="nucleotide sequence ID" value="NZ_CAXIYA010000033.1"/>
</dbReference>
<evidence type="ECO:0000256" key="3">
    <source>
        <dbReference type="ARBA" id="ARBA00022840"/>
    </source>
</evidence>
<dbReference type="Pfam" id="PF13335">
    <property type="entry name" value="Mg_chelatase_C"/>
    <property type="match status" value="1"/>
</dbReference>
<organism evidence="5 6">
    <name type="scientific">Tenacibaculum vairaonense</name>
    <dbReference type="NCBI Taxonomy" id="3137860"/>
    <lineage>
        <taxon>Bacteria</taxon>
        <taxon>Pseudomonadati</taxon>
        <taxon>Bacteroidota</taxon>
        <taxon>Flavobacteriia</taxon>
        <taxon>Flavobacteriales</taxon>
        <taxon>Flavobacteriaceae</taxon>
        <taxon>Tenacibaculum</taxon>
    </lineage>
</organism>
<evidence type="ECO:0000256" key="2">
    <source>
        <dbReference type="ARBA" id="ARBA00022741"/>
    </source>
</evidence>
<dbReference type="InterPro" id="IPR027417">
    <property type="entry name" value="P-loop_NTPase"/>
</dbReference>
<dbReference type="SUPFAM" id="SSF52540">
    <property type="entry name" value="P-loop containing nucleoside triphosphate hydrolases"/>
    <property type="match status" value="1"/>
</dbReference>
<proteinExistence type="inferred from homology"/>
<evidence type="ECO:0000256" key="1">
    <source>
        <dbReference type="ARBA" id="ARBA00006354"/>
    </source>
</evidence>
<dbReference type="Proteomes" id="UP001497602">
    <property type="component" value="Unassembled WGS sequence"/>
</dbReference>
<dbReference type="InterPro" id="IPR003593">
    <property type="entry name" value="AAA+_ATPase"/>
</dbReference>
<dbReference type="SMART" id="SM00382">
    <property type="entry name" value="AAA"/>
    <property type="match status" value="1"/>
</dbReference>
<keyword evidence="3" id="KW-0067">ATP-binding</keyword>
<dbReference type="InterPro" id="IPR000523">
    <property type="entry name" value="Mg_chelatse_chII-like_cat_dom"/>
</dbReference>
<dbReference type="InterPro" id="IPR014721">
    <property type="entry name" value="Ribsml_uS5_D2-typ_fold_subgr"/>
</dbReference>
<gene>
    <name evidence="5" type="primary">comM</name>
    <name evidence="5" type="ORF">T190115A13A_20196</name>
</gene>
<dbReference type="InterPro" id="IPR020568">
    <property type="entry name" value="Ribosomal_Su5_D2-typ_SF"/>
</dbReference>
<evidence type="ECO:0000313" key="6">
    <source>
        <dbReference type="Proteomes" id="UP001497602"/>
    </source>
</evidence>
<comment type="similarity">
    <text evidence="1">Belongs to the Mg-chelatase subunits D/I family. ComM subfamily.</text>
</comment>